<evidence type="ECO:0000256" key="1">
    <source>
        <dbReference type="SAM" id="MobiDB-lite"/>
    </source>
</evidence>
<proteinExistence type="predicted"/>
<feature type="compositionally biased region" description="Polar residues" evidence="1">
    <location>
        <begin position="99"/>
        <end position="134"/>
    </location>
</feature>
<dbReference type="HOGENOM" id="CLU_1666911_0_0_3"/>
<protein>
    <submittedName>
        <fullName evidence="2">Uncharacterized protein</fullName>
    </submittedName>
</protein>
<dbReference type="Proteomes" id="UP000017396">
    <property type="component" value="Chromosome"/>
</dbReference>
<reference evidence="2 3" key="1">
    <citation type="journal article" date="2013" name="PLoS ONE">
        <title>Cultivation and Complete Genome Sequencing of Gloeobacter kilaueensis sp. nov., from a Lava Cave in Kilauea Caldera, Hawai'i.</title>
        <authorList>
            <person name="Saw J.H."/>
            <person name="Schatz M."/>
            <person name="Brown M.V."/>
            <person name="Kunkel D.D."/>
            <person name="Foster J.S."/>
            <person name="Shick H."/>
            <person name="Christensen S."/>
            <person name="Hou S."/>
            <person name="Wan X."/>
            <person name="Donachie S.P."/>
        </authorList>
    </citation>
    <scope>NUCLEOTIDE SEQUENCE [LARGE SCALE GENOMIC DNA]</scope>
    <source>
        <strain evidence="3">JS</strain>
    </source>
</reference>
<sequence>MDKEFLGNVRGQERPVGSLIRVELRYILQYSRRKRCEAVLLAAGCLFCLLPAPLRATPSGNPSAQTQQPWESLPWQKWRKSAVLPQAEAKDAVCRSYAGGSTTTSTEVRTYSSDLTSQQRPWLNTNTNPDDQNRAFNFSVSYKEVYNGDRSKPGECPQ</sequence>
<dbReference type="STRING" id="1183438.GKIL_0042"/>
<keyword evidence="3" id="KW-1185">Reference proteome</keyword>
<dbReference type="KEGG" id="glj:GKIL_0042"/>
<name>U5QF88_GLOK1</name>
<organism evidence="2 3">
    <name type="scientific">Gloeobacter kilaueensis (strain ATCC BAA-2537 / CCAP 1431/1 / ULC 316 / JS1)</name>
    <dbReference type="NCBI Taxonomy" id="1183438"/>
    <lineage>
        <taxon>Bacteria</taxon>
        <taxon>Bacillati</taxon>
        <taxon>Cyanobacteriota</taxon>
        <taxon>Cyanophyceae</taxon>
        <taxon>Gloeobacterales</taxon>
        <taxon>Gloeobacteraceae</taxon>
        <taxon>Gloeobacter</taxon>
    </lineage>
</organism>
<gene>
    <name evidence="2" type="ORF">GKIL_0042</name>
</gene>
<evidence type="ECO:0000313" key="3">
    <source>
        <dbReference type="Proteomes" id="UP000017396"/>
    </source>
</evidence>
<evidence type="ECO:0000313" key="2">
    <source>
        <dbReference type="EMBL" id="AGY56289.1"/>
    </source>
</evidence>
<dbReference type="AlphaFoldDB" id="U5QF88"/>
<dbReference type="EMBL" id="CP003587">
    <property type="protein sequence ID" value="AGY56289.1"/>
    <property type="molecule type" value="Genomic_DNA"/>
</dbReference>
<feature type="region of interest" description="Disordered" evidence="1">
    <location>
        <begin position="98"/>
        <end position="134"/>
    </location>
</feature>
<accession>U5QF88</accession>